<dbReference type="PANTHER" id="PTHR24180:SF45">
    <property type="entry name" value="POLY [ADP-RIBOSE] POLYMERASE TANKYRASE"/>
    <property type="match status" value="1"/>
</dbReference>
<dbReference type="PANTHER" id="PTHR24180">
    <property type="entry name" value="CYCLIN-DEPENDENT KINASE INHIBITOR 2C-RELATED"/>
    <property type="match status" value="1"/>
</dbReference>
<proteinExistence type="predicted"/>
<dbReference type="Proteomes" id="UP000594834">
    <property type="component" value="Chromosome"/>
</dbReference>
<keyword evidence="9" id="KW-1185">Reference proteome</keyword>
<keyword evidence="1" id="KW-0677">Repeat</keyword>
<dbReference type="RefSeq" id="WP_066888393.1">
    <property type="nucleotide sequence ID" value="NZ_CP065728.1"/>
</dbReference>
<evidence type="ECO:0000256" key="2">
    <source>
        <dbReference type="ARBA" id="ARBA00023043"/>
    </source>
</evidence>
<dbReference type="SUPFAM" id="SSF48403">
    <property type="entry name" value="Ankyrin repeat"/>
    <property type="match status" value="1"/>
</dbReference>
<evidence type="ECO:0000256" key="3">
    <source>
        <dbReference type="PROSITE-ProRule" id="PRU00023"/>
    </source>
</evidence>
<dbReference type="InterPro" id="IPR002110">
    <property type="entry name" value="Ankyrin_rpt"/>
</dbReference>
<evidence type="ECO:0000313" key="5">
    <source>
        <dbReference type="EMBL" id="OBX84805.1"/>
    </source>
</evidence>
<gene>
    <name evidence="5" type="ORF">A7456_01055</name>
    <name evidence="4" type="ORF">A9Z60_03230</name>
    <name evidence="6" type="ORF">I6G26_03540</name>
</gene>
<dbReference type="PROSITE" id="PS50088">
    <property type="entry name" value="ANK_REPEAT"/>
    <property type="match status" value="1"/>
</dbReference>
<evidence type="ECO:0000313" key="8">
    <source>
        <dbReference type="Proteomes" id="UP000092671"/>
    </source>
</evidence>
<dbReference type="OrthoDB" id="6087427at2"/>
<dbReference type="EMBL" id="LZDN01000034">
    <property type="protein sequence ID" value="OBX49657.1"/>
    <property type="molecule type" value="Genomic_DNA"/>
</dbReference>
<dbReference type="EMBL" id="CP065728">
    <property type="protein sequence ID" value="QPT45094.1"/>
    <property type="molecule type" value="Genomic_DNA"/>
</dbReference>
<dbReference type="Gene3D" id="1.25.40.20">
    <property type="entry name" value="Ankyrin repeat-containing domain"/>
    <property type="match status" value="1"/>
</dbReference>
<sequence>MIDKTDIGIEIINALYDGDLDRVDEIISGGIRSLDEITPKENWSWLHKALLGFGHTKMPSKSVKYLIDKNIAINAQDVYGMTPLHYAMRASNADAAIVLLEAGADPNIPNRDGLRPLSMVGYTKERLDVLELMLQKGGNVHHIMGDGTGRTILESREPDESSPQWKIDIYEMMKRYA</sequence>
<dbReference type="AlphaFoldDB" id="A0A1B8QLR7"/>
<dbReference type="Proteomes" id="UP000092671">
    <property type="component" value="Unassembled WGS sequence"/>
</dbReference>
<dbReference type="InterPro" id="IPR036770">
    <property type="entry name" value="Ankyrin_rpt-contain_sf"/>
</dbReference>
<name>A0A1B8QLR7_MORNO</name>
<evidence type="ECO:0000313" key="9">
    <source>
        <dbReference type="Proteomes" id="UP000594834"/>
    </source>
</evidence>
<dbReference type="STRING" id="478.A7456_01055"/>
<protein>
    <submittedName>
        <fullName evidence="6">Ankyrin repeat domain-containing protein</fullName>
    </submittedName>
</protein>
<organism evidence="5 7">
    <name type="scientific">Moraxella nonliquefaciens</name>
    <dbReference type="NCBI Taxonomy" id="478"/>
    <lineage>
        <taxon>Bacteria</taxon>
        <taxon>Pseudomonadati</taxon>
        <taxon>Pseudomonadota</taxon>
        <taxon>Gammaproteobacteria</taxon>
        <taxon>Moraxellales</taxon>
        <taxon>Moraxellaceae</taxon>
        <taxon>Moraxella</taxon>
    </lineage>
</organism>
<evidence type="ECO:0000256" key="1">
    <source>
        <dbReference type="ARBA" id="ARBA00022737"/>
    </source>
</evidence>
<dbReference type="Proteomes" id="UP000092575">
    <property type="component" value="Unassembled WGS sequence"/>
</dbReference>
<dbReference type="SMART" id="SM00248">
    <property type="entry name" value="ANK"/>
    <property type="match status" value="3"/>
</dbReference>
<dbReference type="InterPro" id="IPR051637">
    <property type="entry name" value="Ank_repeat_dom-contain_49"/>
</dbReference>
<reference evidence="6 9" key="3">
    <citation type="submission" date="2020-12" db="EMBL/GenBank/DDBJ databases">
        <title>FDA dAtabase for Regulatory Grade micrObial Sequences (FDA-ARGOS): Supporting development and validation of Infectious Disease Dx tests.</title>
        <authorList>
            <person name="Sproer C."/>
            <person name="Gronow S."/>
            <person name="Severitt S."/>
            <person name="Schroder I."/>
            <person name="Tallon L."/>
            <person name="Sadzewicz L."/>
            <person name="Zhao X."/>
            <person name="Boylan J."/>
            <person name="Ott S."/>
            <person name="Bowen H."/>
            <person name="Vavikolanu K."/>
            <person name="Mehta A."/>
            <person name="Aluvathingal J."/>
            <person name="Nadendla S."/>
            <person name="Lowell S."/>
            <person name="Myers T."/>
            <person name="Yan Y."/>
            <person name="Sichtig H."/>
        </authorList>
    </citation>
    <scope>NUCLEOTIDE SEQUENCE [LARGE SCALE GENOMIC DNA]</scope>
    <source>
        <strain evidence="6 9">FDAARGOS_869</strain>
    </source>
</reference>
<feature type="repeat" description="ANK" evidence="3">
    <location>
        <begin position="79"/>
        <end position="111"/>
    </location>
</feature>
<dbReference type="PROSITE" id="PS50297">
    <property type="entry name" value="ANK_REP_REGION"/>
    <property type="match status" value="1"/>
</dbReference>
<evidence type="ECO:0000313" key="4">
    <source>
        <dbReference type="EMBL" id="OBX49657.1"/>
    </source>
</evidence>
<evidence type="ECO:0000313" key="7">
    <source>
        <dbReference type="Proteomes" id="UP000092575"/>
    </source>
</evidence>
<dbReference type="Pfam" id="PF12796">
    <property type="entry name" value="Ank_2"/>
    <property type="match status" value="1"/>
</dbReference>
<keyword evidence="2 3" id="KW-0040">ANK repeat</keyword>
<dbReference type="EMBL" id="LXTW01000012">
    <property type="protein sequence ID" value="OBX84805.1"/>
    <property type="molecule type" value="Genomic_DNA"/>
</dbReference>
<reference evidence="4 8" key="2">
    <citation type="submission" date="2016-06" db="EMBL/GenBank/DDBJ databases">
        <title>Draft genome of Moraxella nonliquefaciens CCUG 60284.</title>
        <authorList>
            <person name="Salva-Serra F."/>
            <person name="Engstrom-Jakobsson H."/>
            <person name="Thorell K."/>
            <person name="Gonzales-Siles L."/>
            <person name="Karlsson R."/>
            <person name="Boulund F."/>
            <person name="Engstrand L."/>
            <person name="Kristiansson E."/>
            <person name="Moore E."/>
        </authorList>
    </citation>
    <scope>NUCLEOTIDE SEQUENCE [LARGE SCALE GENOMIC DNA]</scope>
    <source>
        <strain evidence="4 8">CCUG 60284</strain>
    </source>
</reference>
<accession>A0A1B8QLR7</accession>
<reference evidence="5 7" key="1">
    <citation type="submission" date="2016-05" db="EMBL/GenBank/DDBJ databases">
        <title>Draft genome sequence of Moraxella nonliquefaciens CCUG 348T.</title>
        <authorList>
            <person name="Salva-Serra F."/>
            <person name="Engstrom-Jakobsson H."/>
            <person name="Thorell K."/>
            <person name="Gonzales-Siles L."/>
            <person name="Karlsson R."/>
            <person name="Boulund F."/>
            <person name="Engstrand L."/>
            <person name="Kristiansson E."/>
            <person name="Moore E."/>
        </authorList>
    </citation>
    <scope>NUCLEOTIDE SEQUENCE [LARGE SCALE GENOMIC DNA]</scope>
    <source>
        <strain evidence="5 7">CCUG 348</strain>
    </source>
</reference>
<evidence type="ECO:0000313" key="6">
    <source>
        <dbReference type="EMBL" id="QPT45094.1"/>
    </source>
</evidence>